<comment type="similarity">
    <text evidence="2">Belongs to the transketolase family.</text>
</comment>
<evidence type="ECO:0000313" key="6">
    <source>
        <dbReference type="EMBL" id="SYZ32569.1"/>
    </source>
</evidence>
<reference evidence="5 8" key="3">
    <citation type="submission" date="2018-10" db="EMBL/GenBank/DDBJ databases">
        <title>Propionibacterium australiense Genome Sequencing and Assembly.</title>
        <authorList>
            <person name="Bernier A.-M."/>
            <person name="Bernard K."/>
        </authorList>
    </citation>
    <scope>NUCLEOTIDE SEQUENCE [LARGE SCALE GENOMIC DNA]</scope>
    <source>
        <strain evidence="5 8">NML98A078</strain>
    </source>
</reference>
<dbReference type="Proteomes" id="UP000279336">
    <property type="component" value="Unassembled WGS sequence"/>
</dbReference>
<evidence type="ECO:0000259" key="4">
    <source>
        <dbReference type="Pfam" id="PF00456"/>
    </source>
</evidence>
<accession>A0A383S5B9</accession>
<dbReference type="PANTHER" id="PTHR47514:SF1">
    <property type="entry name" value="TRANSKETOLASE N-TERMINAL SECTION-RELATED"/>
    <property type="match status" value="1"/>
</dbReference>
<dbReference type="Proteomes" id="UP000263928">
    <property type="component" value="Unassembled WGS sequence"/>
</dbReference>
<reference evidence="7" key="1">
    <citation type="submission" date="2018-08" db="EMBL/GenBank/DDBJ databases">
        <authorList>
            <person name="Hornung B."/>
        </authorList>
    </citation>
    <scope>NUCLEOTIDE SEQUENCE [LARGE SCALE GENOMIC DNA]</scope>
</reference>
<proteinExistence type="inferred from homology"/>
<dbReference type="RefSeq" id="WP_119160952.1">
    <property type="nucleotide sequence ID" value="NZ_LR134442.1"/>
</dbReference>
<evidence type="ECO:0000256" key="1">
    <source>
        <dbReference type="ARBA" id="ARBA00001964"/>
    </source>
</evidence>
<dbReference type="InterPro" id="IPR005474">
    <property type="entry name" value="Transketolase_N"/>
</dbReference>
<keyword evidence="7" id="KW-1185">Reference proteome</keyword>
<dbReference type="AlphaFoldDB" id="A0A383S5B9"/>
<evidence type="ECO:0000313" key="7">
    <source>
        <dbReference type="Proteomes" id="UP000263928"/>
    </source>
</evidence>
<dbReference type="Pfam" id="PF00456">
    <property type="entry name" value="Transketolase_N"/>
    <property type="match status" value="1"/>
</dbReference>
<keyword evidence="3" id="KW-0786">Thiamine pyrophosphate</keyword>
<protein>
    <submittedName>
        <fullName evidence="5 6">Transketolase</fullName>
    </submittedName>
</protein>
<organism evidence="6 7">
    <name type="scientific">Propionibacterium australiense</name>
    <dbReference type="NCBI Taxonomy" id="119981"/>
    <lineage>
        <taxon>Bacteria</taxon>
        <taxon>Bacillati</taxon>
        <taxon>Actinomycetota</taxon>
        <taxon>Actinomycetes</taxon>
        <taxon>Propionibacteriales</taxon>
        <taxon>Propionibacteriaceae</taxon>
        <taxon>Propionibacterium</taxon>
    </lineage>
</organism>
<dbReference type="SUPFAM" id="SSF52518">
    <property type="entry name" value="Thiamin diphosphate-binding fold (THDP-binding)"/>
    <property type="match status" value="1"/>
</dbReference>
<gene>
    <name evidence="5" type="ORF">D7U36_03635</name>
    <name evidence="6" type="ORF">PROPAUS_0454</name>
</gene>
<dbReference type="EMBL" id="UNQJ01000002">
    <property type="protein sequence ID" value="SYZ32569.1"/>
    <property type="molecule type" value="Genomic_DNA"/>
</dbReference>
<reference evidence="6" key="2">
    <citation type="submission" date="2018-08" db="EMBL/GenBank/DDBJ databases">
        <authorList>
            <person name="Ferrada E.E."/>
            <person name="Latorre B.A."/>
        </authorList>
    </citation>
    <scope>NUCLEOTIDE SEQUENCE [LARGE SCALE GENOMIC DNA]</scope>
    <source>
        <strain evidence="6">Propionibacterium_australiense1</strain>
    </source>
</reference>
<evidence type="ECO:0000313" key="5">
    <source>
        <dbReference type="EMBL" id="RLP11964.1"/>
    </source>
</evidence>
<evidence type="ECO:0000256" key="3">
    <source>
        <dbReference type="ARBA" id="ARBA00023052"/>
    </source>
</evidence>
<comment type="cofactor">
    <cofactor evidence="1">
        <name>thiamine diphosphate</name>
        <dbReference type="ChEBI" id="CHEBI:58937"/>
    </cofactor>
</comment>
<evidence type="ECO:0000256" key="2">
    <source>
        <dbReference type="ARBA" id="ARBA00007131"/>
    </source>
</evidence>
<dbReference type="EMBL" id="RCIW01000004">
    <property type="protein sequence ID" value="RLP11964.1"/>
    <property type="molecule type" value="Genomic_DNA"/>
</dbReference>
<dbReference type="GO" id="GO:0000287">
    <property type="term" value="F:magnesium ion binding"/>
    <property type="evidence" value="ECO:0007669"/>
    <property type="project" value="UniProtKB-ARBA"/>
</dbReference>
<sequence>MTTNREPITPERLEALRMAAYRIRRNSLREAAVQGEGYIGQALGLSDVLAALYVDQARLDPKNPEWEGRDRVLVSMGHYGLAIYAALVEIGMIDEDELDTYATDDSRLPMSAMASYTPGVEISGGSLGHGLVIANGIALGLKRKGNTENVCYNVLSDGELDEGSTWEAAQTASHFKLDNLIAIVDFNNQQADGKSQEIMTTESIDERFRAFGWETRRCDGNDLAKVVELLEELRYGVDNDKPRCLIADTKLAKGVDFLETREKLHFMRVAPQEWAVAQQHLKEAYGL</sequence>
<dbReference type="CDD" id="cd02012">
    <property type="entry name" value="TPP_TK"/>
    <property type="match status" value="1"/>
</dbReference>
<name>A0A383S5B9_9ACTN</name>
<dbReference type="InterPro" id="IPR029061">
    <property type="entry name" value="THDP-binding"/>
</dbReference>
<dbReference type="PANTHER" id="PTHR47514">
    <property type="entry name" value="TRANSKETOLASE N-TERMINAL SECTION-RELATED"/>
    <property type="match status" value="1"/>
</dbReference>
<dbReference type="Gene3D" id="3.40.50.970">
    <property type="match status" value="1"/>
</dbReference>
<evidence type="ECO:0000313" key="8">
    <source>
        <dbReference type="Proteomes" id="UP000279336"/>
    </source>
</evidence>
<dbReference type="OrthoDB" id="8732661at2"/>
<feature type="domain" description="Transketolase N-terminal" evidence="4">
    <location>
        <begin position="27"/>
        <end position="269"/>
    </location>
</feature>